<dbReference type="GO" id="GO:0034237">
    <property type="term" value="F:protein kinase A regulatory subunit binding"/>
    <property type="evidence" value="ECO:0007669"/>
    <property type="project" value="TreeGrafter"/>
</dbReference>
<dbReference type="FunFam" id="1.20.5.340:FF:000012">
    <property type="entry name" value="Wiskott-Aldrich syndrome protein family member 1"/>
    <property type="match status" value="1"/>
</dbReference>
<dbReference type="GO" id="GO:0071933">
    <property type="term" value="F:Arp2/3 complex binding"/>
    <property type="evidence" value="ECO:0007669"/>
    <property type="project" value="TreeGrafter"/>
</dbReference>
<dbReference type="EMBL" id="JAINUG010000040">
    <property type="protein sequence ID" value="KAJ8407154.1"/>
    <property type="molecule type" value="Genomic_DNA"/>
</dbReference>
<dbReference type="Pfam" id="PF02205">
    <property type="entry name" value="WH2"/>
    <property type="match status" value="1"/>
</dbReference>
<accession>A0AAD7SQQ0</accession>
<feature type="compositionally biased region" description="Basic and acidic residues" evidence="8">
    <location>
        <begin position="209"/>
        <end position="218"/>
    </location>
</feature>
<keyword evidence="6 7" id="KW-0206">Cytoskeleton</keyword>
<evidence type="ECO:0000256" key="1">
    <source>
        <dbReference type="ARBA" id="ARBA00004245"/>
    </source>
</evidence>
<evidence type="ECO:0000256" key="4">
    <source>
        <dbReference type="ARBA" id="ARBA00022553"/>
    </source>
</evidence>
<sequence>MPLVKRSIEPRHLCRGALPEGVTSELECVTNSTLAAIIKQLGSLSRHAEDIFGELFNEANSFYMRMNSLQERVDLLAVKVTQLDSTVEEVSLQDINMRKAFKSSTIQDQQVVSRNSIPNPVMEMYHRCDKPPPLNILSPYRDDKKDGLKFYTDPSYFFNLWKEKMLQATEDKRKEKRRQKTSGPAHSDPARPQSRQAPHRSPLCTSEQKQVEDPTREVKKVRKARNRRQEWNMMAYDKEFRPDTRLTPSPYHGMSSEGSLSPDNRSVASDVGELSYPASPNHPSQQVSGSSSYTAAEVQELLLSPSHTQSLDRVFRPPRQRPTSPLPGPRAAPPRTPTRRPRPQRPPPTSRQRLQAPPRKGQVPLMPISDARSDLLAAIRRGIQLRKVQEQREQEAKKEPVGNDVATILSRRIAVEYSESDDDSELDENEWSD</sequence>
<dbReference type="InterPro" id="IPR028288">
    <property type="entry name" value="SCAR/WAVE_fam"/>
</dbReference>
<comment type="similarity">
    <text evidence="2 7">Belongs to the SCAR/WAVE family.</text>
</comment>
<comment type="function">
    <text evidence="7">Downstream effector molecule involved in the transmission of signals from tyrosine kinase receptors and small GTPases to the actin cytoskeleton. Promotes formation of actin filaments. Part of the WAVE complex that regulates lamellipodia formation. The WAVE complex regulates actin filament reorganization via its interaction with the Arp2/3 complex.</text>
</comment>
<feature type="domain" description="WH2" evidence="9">
    <location>
        <begin position="371"/>
        <end position="388"/>
    </location>
</feature>
<feature type="compositionally biased region" description="Polar residues" evidence="8">
    <location>
        <begin position="281"/>
        <end position="294"/>
    </location>
</feature>
<feature type="region of interest" description="Disordered" evidence="8">
    <location>
        <begin position="169"/>
        <end position="226"/>
    </location>
</feature>
<dbReference type="Proteomes" id="UP001221898">
    <property type="component" value="Unassembled WGS sequence"/>
</dbReference>
<evidence type="ECO:0000256" key="6">
    <source>
        <dbReference type="ARBA" id="ARBA00023212"/>
    </source>
</evidence>
<keyword evidence="4" id="KW-0597">Phosphoprotein</keyword>
<comment type="subcellular location">
    <subcellularLocation>
        <location evidence="1 7">Cytoplasm</location>
        <location evidence="1 7">Cytoskeleton</location>
    </subcellularLocation>
</comment>
<evidence type="ECO:0000256" key="7">
    <source>
        <dbReference type="RuleBase" id="RU367034"/>
    </source>
</evidence>
<dbReference type="InterPro" id="IPR003124">
    <property type="entry name" value="WH2_dom"/>
</dbReference>
<evidence type="ECO:0000256" key="3">
    <source>
        <dbReference type="ARBA" id="ARBA00022490"/>
    </source>
</evidence>
<comment type="caution">
    <text evidence="10">The sequence shown here is derived from an EMBL/GenBank/DDBJ whole genome shotgun (WGS) entry which is preliminary data.</text>
</comment>
<dbReference type="GO" id="GO:0005856">
    <property type="term" value="C:cytoskeleton"/>
    <property type="evidence" value="ECO:0007669"/>
    <property type="project" value="UniProtKB-SubCell"/>
</dbReference>
<dbReference type="PANTHER" id="PTHR12902:SF9">
    <property type="entry name" value="WISKOTT-ALDRICH SYNDROME PROTEIN FAMILY MEMBER"/>
    <property type="match status" value="1"/>
</dbReference>
<dbReference type="PROSITE" id="PS51082">
    <property type="entry name" value="WH2"/>
    <property type="match status" value="1"/>
</dbReference>
<dbReference type="CDD" id="cd22073">
    <property type="entry name" value="WH2_WAVE-3"/>
    <property type="match status" value="1"/>
</dbReference>
<dbReference type="AlphaFoldDB" id="A0AAD7SQQ0"/>
<dbReference type="GO" id="GO:0030036">
    <property type="term" value="P:actin cytoskeleton organization"/>
    <property type="evidence" value="ECO:0007669"/>
    <property type="project" value="UniProtKB-UniRule"/>
</dbReference>
<gene>
    <name evidence="10" type="ORF">AAFF_G00288300</name>
</gene>
<proteinExistence type="inferred from homology"/>
<feature type="compositionally biased region" description="Polar residues" evidence="8">
    <location>
        <begin position="256"/>
        <end position="267"/>
    </location>
</feature>
<evidence type="ECO:0000256" key="5">
    <source>
        <dbReference type="ARBA" id="ARBA00023203"/>
    </source>
</evidence>
<dbReference type="GO" id="GO:2000601">
    <property type="term" value="P:positive regulation of Arp2/3 complex-mediated actin nucleation"/>
    <property type="evidence" value="ECO:0007669"/>
    <property type="project" value="TreeGrafter"/>
</dbReference>
<dbReference type="GO" id="GO:0003779">
    <property type="term" value="F:actin binding"/>
    <property type="evidence" value="ECO:0007669"/>
    <property type="project" value="UniProtKB-UniRule"/>
</dbReference>
<dbReference type="GO" id="GO:0030027">
    <property type="term" value="C:lamellipodium"/>
    <property type="evidence" value="ECO:0007669"/>
    <property type="project" value="TreeGrafter"/>
</dbReference>
<protein>
    <recommendedName>
        <fullName evidence="7">Wiskott-Aldrich syndrome protein family member</fullName>
        <shortName evidence="7">WASP family protein member</shortName>
    </recommendedName>
</protein>
<comment type="subunit">
    <text evidence="7">Binds actin and the Arp2/3 complex.</text>
</comment>
<evidence type="ECO:0000313" key="11">
    <source>
        <dbReference type="Proteomes" id="UP001221898"/>
    </source>
</evidence>
<dbReference type="SMART" id="SM00246">
    <property type="entry name" value="WH2"/>
    <property type="match status" value="1"/>
</dbReference>
<keyword evidence="3 7" id="KW-0963">Cytoplasm</keyword>
<evidence type="ECO:0000313" key="10">
    <source>
        <dbReference type="EMBL" id="KAJ8407154.1"/>
    </source>
</evidence>
<organism evidence="10 11">
    <name type="scientific">Aldrovandia affinis</name>
    <dbReference type="NCBI Taxonomy" id="143900"/>
    <lineage>
        <taxon>Eukaryota</taxon>
        <taxon>Metazoa</taxon>
        <taxon>Chordata</taxon>
        <taxon>Craniata</taxon>
        <taxon>Vertebrata</taxon>
        <taxon>Euteleostomi</taxon>
        <taxon>Actinopterygii</taxon>
        <taxon>Neopterygii</taxon>
        <taxon>Teleostei</taxon>
        <taxon>Notacanthiformes</taxon>
        <taxon>Halosauridae</taxon>
        <taxon>Aldrovandia</taxon>
    </lineage>
</organism>
<keyword evidence="5 7" id="KW-0009">Actin-binding</keyword>
<evidence type="ECO:0000256" key="8">
    <source>
        <dbReference type="SAM" id="MobiDB-lite"/>
    </source>
</evidence>
<dbReference type="Gene3D" id="1.20.5.340">
    <property type="match status" value="1"/>
</dbReference>
<name>A0AAD7SQQ0_9TELE</name>
<evidence type="ECO:0000259" key="9">
    <source>
        <dbReference type="PROSITE" id="PS51082"/>
    </source>
</evidence>
<feature type="region of interest" description="Disordered" evidence="8">
    <location>
        <begin position="241"/>
        <end position="366"/>
    </location>
</feature>
<feature type="compositionally biased region" description="Pro residues" evidence="8">
    <location>
        <begin position="324"/>
        <end position="336"/>
    </location>
</feature>
<keyword evidence="11" id="KW-1185">Reference proteome</keyword>
<dbReference type="PANTHER" id="PTHR12902">
    <property type="entry name" value="WASP-1"/>
    <property type="match status" value="1"/>
</dbReference>
<dbReference type="GO" id="GO:0031209">
    <property type="term" value="C:SCAR complex"/>
    <property type="evidence" value="ECO:0007669"/>
    <property type="project" value="TreeGrafter"/>
</dbReference>
<dbReference type="Gene3D" id="6.10.280.150">
    <property type="match status" value="2"/>
</dbReference>
<evidence type="ECO:0000256" key="2">
    <source>
        <dbReference type="ARBA" id="ARBA00006993"/>
    </source>
</evidence>
<reference evidence="10" key="1">
    <citation type="journal article" date="2023" name="Science">
        <title>Genome structures resolve the early diversification of teleost fishes.</title>
        <authorList>
            <person name="Parey E."/>
            <person name="Louis A."/>
            <person name="Montfort J."/>
            <person name="Bouchez O."/>
            <person name="Roques C."/>
            <person name="Iampietro C."/>
            <person name="Lluch J."/>
            <person name="Castinel A."/>
            <person name="Donnadieu C."/>
            <person name="Desvignes T."/>
            <person name="Floi Bucao C."/>
            <person name="Jouanno E."/>
            <person name="Wen M."/>
            <person name="Mejri S."/>
            <person name="Dirks R."/>
            <person name="Jansen H."/>
            <person name="Henkel C."/>
            <person name="Chen W.J."/>
            <person name="Zahm M."/>
            <person name="Cabau C."/>
            <person name="Klopp C."/>
            <person name="Thompson A.W."/>
            <person name="Robinson-Rechavi M."/>
            <person name="Braasch I."/>
            <person name="Lecointre G."/>
            <person name="Bobe J."/>
            <person name="Postlethwait J.H."/>
            <person name="Berthelot C."/>
            <person name="Roest Crollius H."/>
            <person name="Guiguen Y."/>
        </authorList>
    </citation>
    <scope>NUCLEOTIDE SEQUENCE</scope>
    <source>
        <strain evidence="10">NC1722</strain>
    </source>
</reference>